<dbReference type="OrthoDB" id="1862401at2759"/>
<evidence type="ECO:0000313" key="5">
    <source>
        <dbReference type="Proteomes" id="UP000654922"/>
    </source>
</evidence>
<dbReference type="GO" id="GO:0016746">
    <property type="term" value="F:acyltransferase activity"/>
    <property type="evidence" value="ECO:0007669"/>
    <property type="project" value="UniProtKB-KW"/>
</dbReference>
<evidence type="ECO:0000256" key="2">
    <source>
        <dbReference type="ARBA" id="ARBA00023315"/>
    </source>
</evidence>
<sequence>MSYDYHSSICRAGYSSVDSETELFNFAEEKYLPVGLFPETEQPAPICRIQVNVMADGIILGFAFHHSIMDATGAGVIIRDFAKCCRLATGDRLDIHLEATPELQQASREILGRCTVRKNQGSDPSTETHPVESPREGLDHTEDLSAQAASFVKARYFRVPARKVKTLKDACNKVIRNSPSVADIEWKEFYVSSNDVFVSLLWMCLSRARYTRLNSAPSASCICMPVNIRNRVRPPIQSSYVGNALAILKVKVDMKILLTTAGSVPTLLNDDSSLDPKADSNTAWVVALSHIAHSIRMKLISMNQIDVQDLMAYNTEVADFSCNMPTQGNFHVSSWRDNGVYDSDFGREVGHPKDMQIPATKFDGECYILPKRPEEEPCWEVHLELQEDIMSRLDADQIWVSLISDG</sequence>
<feature type="region of interest" description="Disordered" evidence="3">
    <location>
        <begin position="117"/>
        <end position="138"/>
    </location>
</feature>
<dbReference type="AlphaFoldDB" id="A0A8H6QHR4"/>
<gene>
    <name evidence="4" type="ORF">CNMCM5623_006111</name>
</gene>
<feature type="compositionally biased region" description="Basic and acidic residues" evidence="3">
    <location>
        <begin position="129"/>
        <end position="138"/>
    </location>
</feature>
<evidence type="ECO:0000256" key="1">
    <source>
        <dbReference type="ARBA" id="ARBA00022679"/>
    </source>
</evidence>
<dbReference type="InterPro" id="IPR023213">
    <property type="entry name" value="CAT-like_dom_sf"/>
</dbReference>
<dbReference type="Proteomes" id="UP000654922">
    <property type="component" value="Unassembled WGS sequence"/>
</dbReference>
<evidence type="ECO:0000313" key="4">
    <source>
        <dbReference type="EMBL" id="KAF7173850.1"/>
    </source>
</evidence>
<feature type="compositionally biased region" description="Polar residues" evidence="3">
    <location>
        <begin position="117"/>
        <end position="128"/>
    </location>
</feature>
<keyword evidence="2" id="KW-0012">Acyltransferase</keyword>
<dbReference type="EMBL" id="JACBAE010001046">
    <property type="protein sequence ID" value="KAF7173850.1"/>
    <property type="molecule type" value="Genomic_DNA"/>
</dbReference>
<proteinExistence type="predicted"/>
<dbReference type="Gene3D" id="3.30.559.10">
    <property type="entry name" value="Chloramphenicol acetyltransferase-like domain"/>
    <property type="match status" value="2"/>
</dbReference>
<comment type="caution">
    <text evidence="4">The sequence shown here is derived from an EMBL/GenBank/DDBJ whole genome shotgun (WGS) entry which is preliminary data.</text>
</comment>
<dbReference type="Pfam" id="PF02458">
    <property type="entry name" value="Transferase"/>
    <property type="match status" value="2"/>
</dbReference>
<protein>
    <submittedName>
        <fullName evidence="4">Uncharacterized protein</fullName>
    </submittedName>
</protein>
<evidence type="ECO:0000256" key="3">
    <source>
        <dbReference type="SAM" id="MobiDB-lite"/>
    </source>
</evidence>
<keyword evidence="1" id="KW-0808">Transferase</keyword>
<dbReference type="PANTHER" id="PTHR31896:SF64">
    <property type="entry name" value="TRICHOTHECENE 3-O-ACETYLTRANSFERASE"/>
    <property type="match status" value="1"/>
</dbReference>
<organism evidence="4 5">
    <name type="scientific">Aspergillus felis</name>
    <dbReference type="NCBI Taxonomy" id="1287682"/>
    <lineage>
        <taxon>Eukaryota</taxon>
        <taxon>Fungi</taxon>
        <taxon>Dikarya</taxon>
        <taxon>Ascomycota</taxon>
        <taxon>Pezizomycotina</taxon>
        <taxon>Eurotiomycetes</taxon>
        <taxon>Eurotiomycetidae</taxon>
        <taxon>Eurotiales</taxon>
        <taxon>Aspergillaceae</taxon>
        <taxon>Aspergillus</taxon>
        <taxon>Aspergillus subgen. Fumigati</taxon>
    </lineage>
</organism>
<accession>A0A8H6QHR4</accession>
<reference evidence="4" key="1">
    <citation type="submission" date="2020-06" db="EMBL/GenBank/DDBJ databases">
        <title>Draft genome sequences of strains closely related to Aspergillus parafelis and Aspergillus hiratsukae.</title>
        <authorList>
            <person name="Dos Santos R.A.C."/>
            <person name="Rivero-Menendez O."/>
            <person name="Steenwyk J.L."/>
            <person name="Mead M.E."/>
            <person name="Goldman G.H."/>
            <person name="Alastruey-Izquierdo A."/>
            <person name="Rokas A."/>
        </authorList>
    </citation>
    <scope>NUCLEOTIDE SEQUENCE</scope>
    <source>
        <strain evidence="4">CNM-CM5623</strain>
    </source>
</reference>
<dbReference type="InterPro" id="IPR051283">
    <property type="entry name" value="Sec_Metabolite_Acyltrans"/>
</dbReference>
<name>A0A8H6QHR4_9EURO</name>
<dbReference type="PANTHER" id="PTHR31896">
    <property type="entry name" value="FAMILY REGULATORY PROTEIN, PUTATIVE (AFU_ORTHOLOGUE AFUA_3G14730)-RELATED"/>
    <property type="match status" value="1"/>
</dbReference>